<accession>A0A438KH91</accession>
<organism evidence="2 3">
    <name type="scientific">Vitis vinifera</name>
    <name type="common">Grape</name>
    <dbReference type="NCBI Taxonomy" id="29760"/>
    <lineage>
        <taxon>Eukaryota</taxon>
        <taxon>Viridiplantae</taxon>
        <taxon>Streptophyta</taxon>
        <taxon>Embryophyta</taxon>
        <taxon>Tracheophyta</taxon>
        <taxon>Spermatophyta</taxon>
        <taxon>Magnoliopsida</taxon>
        <taxon>eudicotyledons</taxon>
        <taxon>Gunneridae</taxon>
        <taxon>Pentapetalae</taxon>
        <taxon>rosids</taxon>
        <taxon>Vitales</taxon>
        <taxon>Vitaceae</taxon>
        <taxon>Viteae</taxon>
        <taxon>Vitis</taxon>
    </lineage>
</organism>
<reference evidence="2 3" key="1">
    <citation type="journal article" date="2018" name="PLoS Genet.">
        <title>Population sequencing reveals clonal diversity and ancestral inbreeding in the grapevine cultivar Chardonnay.</title>
        <authorList>
            <person name="Roach M.J."/>
            <person name="Johnson D.L."/>
            <person name="Bohlmann J."/>
            <person name="van Vuuren H.J."/>
            <person name="Jones S.J."/>
            <person name="Pretorius I.S."/>
            <person name="Schmidt S.A."/>
            <person name="Borneman A.R."/>
        </authorList>
    </citation>
    <scope>NUCLEOTIDE SEQUENCE [LARGE SCALE GENOMIC DNA]</scope>
    <source>
        <strain evidence="3">cv. Chardonnay</strain>
        <tissue evidence="2">Leaf</tissue>
    </source>
</reference>
<protein>
    <submittedName>
        <fullName evidence="2">Uncharacterized protein</fullName>
    </submittedName>
</protein>
<dbReference type="Proteomes" id="UP000288805">
    <property type="component" value="Unassembled WGS sequence"/>
</dbReference>
<evidence type="ECO:0000313" key="3">
    <source>
        <dbReference type="Proteomes" id="UP000288805"/>
    </source>
</evidence>
<proteinExistence type="predicted"/>
<feature type="transmembrane region" description="Helical" evidence="1">
    <location>
        <begin position="20"/>
        <end position="42"/>
    </location>
</feature>
<dbReference type="AlphaFoldDB" id="A0A438KH91"/>
<keyword evidence="1" id="KW-0812">Transmembrane</keyword>
<sequence length="80" mass="9160">MSVMDNFWMETIVSNSSFYFYTALPCHNIFLFCSVVSGPLFFQCPLFSSFSHGKESSFKSSLTVLPKQDLQGRQTFEPEL</sequence>
<keyword evidence="1" id="KW-1133">Transmembrane helix</keyword>
<comment type="caution">
    <text evidence="2">The sequence shown here is derived from an EMBL/GenBank/DDBJ whole genome shotgun (WGS) entry which is preliminary data.</text>
</comment>
<evidence type="ECO:0000313" key="2">
    <source>
        <dbReference type="EMBL" id="RVX20573.1"/>
    </source>
</evidence>
<dbReference type="EMBL" id="QGNW01000006">
    <property type="protein sequence ID" value="RVX20573.1"/>
    <property type="molecule type" value="Genomic_DNA"/>
</dbReference>
<name>A0A438KH91_VITVI</name>
<keyword evidence="1" id="KW-0472">Membrane</keyword>
<evidence type="ECO:0000256" key="1">
    <source>
        <dbReference type="SAM" id="Phobius"/>
    </source>
</evidence>
<gene>
    <name evidence="2" type="ORF">CK203_002823</name>
</gene>